<dbReference type="Proteomes" id="UP000593567">
    <property type="component" value="Unassembled WGS sequence"/>
</dbReference>
<evidence type="ECO:0000313" key="1">
    <source>
        <dbReference type="EMBL" id="KAF6027000.1"/>
    </source>
</evidence>
<accession>A0A7J7JL66</accession>
<dbReference type="AlphaFoldDB" id="A0A7J7JL66"/>
<evidence type="ECO:0000313" key="2">
    <source>
        <dbReference type="Proteomes" id="UP000593567"/>
    </source>
</evidence>
<gene>
    <name evidence="1" type="ORF">EB796_014683</name>
</gene>
<keyword evidence="2" id="KW-1185">Reference proteome</keyword>
<sequence>MAATSQRLLQMEWENSSKVNSCTDKTGFCSHCHLIKGHSPHHPSMTSVPPSIQYEFYSLIRKGQHLGHSKQ</sequence>
<organism evidence="1 2">
    <name type="scientific">Bugula neritina</name>
    <name type="common">Brown bryozoan</name>
    <name type="synonym">Sertularia neritina</name>
    <dbReference type="NCBI Taxonomy" id="10212"/>
    <lineage>
        <taxon>Eukaryota</taxon>
        <taxon>Metazoa</taxon>
        <taxon>Spiralia</taxon>
        <taxon>Lophotrochozoa</taxon>
        <taxon>Bryozoa</taxon>
        <taxon>Gymnolaemata</taxon>
        <taxon>Cheilostomatida</taxon>
        <taxon>Flustrina</taxon>
        <taxon>Buguloidea</taxon>
        <taxon>Bugulidae</taxon>
        <taxon>Bugula</taxon>
    </lineage>
</organism>
<name>A0A7J7JL66_BUGNE</name>
<proteinExistence type="predicted"/>
<protein>
    <submittedName>
        <fullName evidence="1">Uncharacterized protein</fullName>
    </submittedName>
</protein>
<comment type="caution">
    <text evidence="1">The sequence shown here is derived from an EMBL/GenBank/DDBJ whole genome shotgun (WGS) entry which is preliminary data.</text>
</comment>
<dbReference type="EMBL" id="VXIV02002164">
    <property type="protein sequence ID" value="KAF6027000.1"/>
    <property type="molecule type" value="Genomic_DNA"/>
</dbReference>
<reference evidence="1" key="1">
    <citation type="submission" date="2020-06" db="EMBL/GenBank/DDBJ databases">
        <title>Draft genome of Bugula neritina, a colonial animal packing powerful symbionts and potential medicines.</title>
        <authorList>
            <person name="Rayko M."/>
        </authorList>
    </citation>
    <scope>NUCLEOTIDE SEQUENCE [LARGE SCALE GENOMIC DNA]</scope>
    <source>
        <strain evidence="1">Kwan_BN1</strain>
    </source>
</reference>